<evidence type="ECO:0000313" key="2">
    <source>
        <dbReference type="EMBL" id="GLW90156.1"/>
    </source>
</evidence>
<accession>A0A9W6V8N6</accession>
<gene>
    <name evidence="2" type="ORF">Aglo03_09720</name>
</gene>
<dbReference type="Proteomes" id="UP001165042">
    <property type="component" value="Unassembled WGS sequence"/>
</dbReference>
<sequence>MTSQARSNPRRRPDPPPFLGQTLDFGEIRNGVRHVERPSWSARQKLMATLLGQANEARTHVPGLVNRMRSLLRDSDPLFLYSRVAFLLQMRRIAPGPATFGADALVEFLGGLVTAMPVDDVLSRLGQDDHPQTLYTMEALLREYGVGQRRISDAEALRPGERSQLARAVRLLEAENLFDRMNGYPAQLETIFTTIVAPLAERSRSTLGFALGDALTVANAYQDILDEGRRQVVDEFQVLLDRIPPNADHDTLIQTFATHMAGVATIGASPVVNLTDWLVERTGFPAAEVSAILDSMSTRLGSQPDLDSLASPNTLRRRPIVGLPDGRHLWITPGDFLHTALEWAADVCDPHPTLRKTLDKRRQDGCEELAYLALRGVFGDDHAHAAVTYPADGQRPDIDVLVATPGGTIIVEAKAARFTDPARRAAPERVRKKTREYVDKALDQNARTIAYLHTGAQDLRDARKRRMTIPNSPHITSVIVTLDRVDPFATYLPDGGKRQNVPPEGTWLVNLADLLMTTDILRHPAEFYAYANLRASINHVGGPLIFVETDALGLWCEERITPIPHHAGALATFGQTSALMNDYYTHPHNIEEPSTQRPTSGVPLEVLAALDDVLRTRADRWHPLAAAALSVQPQRWAAVRKALRTVSPTRTSRRAKKNANRAKGGLNLAGDLTIIIDNTDTKCNDCSNHLHLLPQVVESETGEDT</sequence>
<keyword evidence="3" id="KW-1185">Reference proteome</keyword>
<protein>
    <recommendedName>
        <fullName evidence="4">Nuclease-related domain-containing protein</fullName>
    </recommendedName>
</protein>
<comment type="caution">
    <text evidence="2">The sequence shown here is derived from an EMBL/GenBank/DDBJ whole genome shotgun (WGS) entry which is preliminary data.</text>
</comment>
<reference evidence="2" key="1">
    <citation type="submission" date="2023-02" db="EMBL/GenBank/DDBJ databases">
        <title>Actinokineospora globicatena NBRC 15670.</title>
        <authorList>
            <person name="Ichikawa N."/>
            <person name="Sato H."/>
            <person name="Tonouchi N."/>
        </authorList>
    </citation>
    <scope>NUCLEOTIDE SEQUENCE</scope>
    <source>
        <strain evidence="2">NBRC 15670</strain>
    </source>
</reference>
<dbReference type="EMBL" id="BSSD01000001">
    <property type="protein sequence ID" value="GLW90156.1"/>
    <property type="molecule type" value="Genomic_DNA"/>
</dbReference>
<organism evidence="2 3">
    <name type="scientific">Actinokineospora globicatena</name>
    <dbReference type="NCBI Taxonomy" id="103729"/>
    <lineage>
        <taxon>Bacteria</taxon>
        <taxon>Bacillati</taxon>
        <taxon>Actinomycetota</taxon>
        <taxon>Actinomycetes</taxon>
        <taxon>Pseudonocardiales</taxon>
        <taxon>Pseudonocardiaceae</taxon>
        <taxon>Actinokineospora</taxon>
    </lineage>
</organism>
<proteinExistence type="predicted"/>
<feature type="region of interest" description="Disordered" evidence="1">
    <location>
        <begin position="1"/>
        <end position="20"/>
    </location>
</feature>
<dbReference type="AlphaFoldDB" id="A0A9W6V8N6"/>
<evidence type="ECO:0000256" key="1">
    <source>
        <dbReference type="SAM" id="MobiDB-lite"/>
    </source>
</evidence>
<dbReference type="RefSeq" id="WP_285607926.1">
    <property type="nucleotide sequence ID" value="NZ_BSSD01000001.1"/>
</dbReference>
<evidence type="ECO:0000313" key="3">
    <source>
        <dbReference type="Proteomes" id="UP001165042"/>
    </source>
</evidence>
<evidence type="ECO:0008006" key="4">
    <source>
        <dbReference type="Google" id="ProtNLM"/>
    </source>
</evidence>
<name>A0A9W6V8N6_9PSEU</name>